<keyword evidence="3" id="KW-1185">Reference proteome</keyword>
<proteinExistence type="predicted"/>
<reference evidence="1" key="1">
    <citation type="submission" date="2014-09" db="EMBL/GenBank/DDBJ databases">
        <title>G. arboreum L. cv. AKA8401 A2 genome assembly version 1.0.</title>
        <authorList>
            <person name="Mudge J."/>
            <person name="Ramaraj T."/>
            <person name="Lindquist I.E."/>
            <person name="Bharti A.K."/>
            <person name="Sundararajan A."/>
            <person name="Cameron C.T."/>
            <person name="Woodward J.E."/>
            <person name="May G.D."/>
            <person name="Brubaker C."/>
            <person name="Broadhvest J."/>
            <person name="Wilkins T.A."/>
        </authorList>
    </citation>
    <scope>NUCLEOTIDE SEQUENCE</scope>
</reference>
<dbReference type="AlphaFoldDB" id="A0A0B0P2D0"/>
<sequence length="102" mass="11430">MNKRTRQDVLSTKAVKEEKTPFAKVENEMLVQVHAAHEAAVISSDEVAQMLQGCLAAISPDKVLIMLGYGRRLAYDDDSQSKSYVEVKGQSLIFWIFQLPNC</sequence>
<evidence type="ECO:0000313" key="2">
    <source>
        <dbReference type="EMBL" id="KHG21424.1"/>
    </source>
</evidence>
<dbReference type="Proteomes" id="UP000032142">
    <property type="component" value="Unassembled WGS sequence"/>
</dbReference>
<protein>
    <submittedName>
        <fullName evidence="1">Protein MTO1, mitochondrial</fullName>
    </submittedName>
</protein>
<name>A0A0B0P2D0_GOSAR</name>
<reference evidence="3" key="2">
    <citation type="submission" date="2014-09" db="EMBL/GenBank/DDBJ databases">
        <authorList>
            <person name="Mudge J."/>
            <person name="Ramaraj T."/>
            <person name="Lindquist I.E."/>
            <person name="Bharti A.K."/>
            <person name="Sundararajan A."/>
            <person name="Cameron C.T."/>
            <person name="Woodward J.E."/>
            <person name="May G.D."/>
            <person name="Brubaker C."/>
            <person name="Broadhvest J."/>
            <person name="Wilkins T.A."/>
        </authorList>
    </citation>
    <scope>NUCLEOTIDE SEQUENCE</scope>
    <source>
        <strain evidence="3">cv. AKA8401</strain>
    </source>
</reference>
<evidence type="ECO:0000313" key="1">
    <source>
        <dbReference type="EMBL" id="KHG20858.1"/>
    </source>
</evidence>
<accession>A0A0B0P2D0</accession>
<organism evidence="1 3">
    <name type="scientific">Gossypium arboreum</name>
    <name type="common">Tree cotton</name>
    <name type="synonym">Gossypium nanking</name>
    <dbReference type="NCBI Taxonomy" id="29729"/>
    <lineage>
        <taxon>Eukaryota</taxon>
        <taxon>Viridiplantae</taxon>
        <taxon>Streptophyta</taxon>
        <taxon>Embryophyta</taxon>
        <taxon>Tracheophyta</taxon>
        <taxon>Spermatophyta</taxon>
        <taxon>Magnoliopsida</taxon>
        <taxon>eudicotyledons</taxon>
        <taxon>Gunneridae</taxon>
        <taxon>Pentapetalae</taxon>
        <taxon>rosids</taxon>
        <taxon>malvids</taxon>
        <taxon>Malvales</taxon>
        <taxon>Malvaceae</taxon>
        <taxon>Malvoideae</taxon>
        <taxon>Gossypium</taxon>
    </lineage>
</organism>
<gene>
    <name evidence="2" type="ORF">F383_27441</name>
    <name evidence="1" type="ORF">F383_28176</name>
</gene>
<dbReference type="EMBL" id="KN416850">
    <property type="protein sequence ID" value="KHG20858.1"/>
    <property type="molecule type" value="Genomic_DNA"/>
</dbReference>
<evidence type="ECO:0000313" key="3">
    <source>
        <dbReference type="Proteomes" id="UP000032142"/>
    </source>
</evidence>
<dbReference type="EMBL" id="KN418499">
    <property type="protein sequence ID" value="KHG21424.1"/>
    <property type="molecule type" value="Genomic_DNA"/>
</dbReference>